<comment type="caution">
    <text evidence="7">The sequence shown here is derived from an EMBL/GenBank/DDBJ whole genome shotgun (WGS) entry which is preliminary data.</text>
</comment>
<accession>A0AAW0CV58</accession>
<dbReference type="EC" id="1.7.3.3" evidence="3"/>
<dbReference type="PANTHER" id="PTHR42874:SF1">
    <property type="entry name" value="URICASE"/>
    <property type="match status" value="1"/>
</dbReference>
<dbReference type="PRINTS" id="PR00093">
    <property type="entry name" value="URICASE"/>
</dbReference>
<evidence type="ECO:0000313" key="8">
    <source>
        <dbReference type="Proteomes" id="UP001383192"/>
    </source>
</evidence>
<dbReference type="Pfam" id="PF01014">
    <property type="entry name" value="Uricase"/>
    <property type="match status" value="2"/>
</dbReference>
<evidence type="ECO:0000313" key="7">
    <source>
        <dbReference type="EMBL" id="KAK7043983.1"/>
    </source>
</evidence>
<dbReference type="AlphaFoldDB" id="A0AAW0CV58"/>
<keyword evidence="4" id="KW-0659">Purine metabolism</keyword>
<dbReference type="EMBL" id="JAYKXP010000027">
    <property type="protein sequence ID" value="KAK7043983.1"/>
    <property type="molecule type" value="Genomic_DNA"/>
</dbReference>
<dbReference type="GO" id="GO:0019628">
    <property type="term" value="P:urate catabolic process"/>
    <property type="evidence" value="ECO:0007669"/>
    <property type="project" value="TreeGrafter"/>
</dbReference>
<evidence type="ECO:0000256" key="4">
    <source>
        <dbReference type="ARBA" id="ARBA00022631"/>
    </source>
</evidence>
<evidence type="ECO:0000256" key="3">
    <source>
        <dbReference type="ARBA" id="ARBA00012598"/>
    </source>
</evidence>
<comment type="pathway">
    <text evidence="1">Purine metabolism; urate degradation; (S)-allantoin from urate: step 1/3.</text>
</comment>
<dbReference type="SUPFAM" id="SSF55620">
    <property type="entry name" value="Tetrahydrobiopterin biosynthesis enzymes-like"/>
    <property type="match status" value="2"/>
</dbReference>
<keyword evidence="5" id="KW-0560">Oxidoreductase</keyword>
<gene>
    <name evidence="7" type="ORF">VNI00_008151</name>
</gene>
<name>A0AAW0CV58_9AGAR</name>
<comment type="similarity">
    <text evidence="2">Belongs to the uricase family.</text>
</comment>
<dbReference type="GO" id="GO:0006145">
    <property type="term" value="P:purine nucleobase catabolic process"/>
    <property type="evidence" value="ECO:0007669"/>
    <property type="project" value="TreeGrafter"/>
</dbReference>
<dbReference type="NCBIfam" id="TIGR03383">
    <property type="entry name" value="urate_oxi"/>
    <property type="match status" value="1"/>
</dbReference>
<evidence type="ECO:0000256" key="5">
    <source>
        <dbReference type="ARBA" id="ARBA00023002"/>
    </source>
</evidence>
<dbReference type="GO" id="GO:0004846">
    <property type="term" value="F:urate oxidase activity"/>
    <property type="evidence" value="ECO:0007669"/>
    <property type="project" value="UniProtKB-EC"/>
</dbReference>
<dbReference type="InterPro" id="IPR019842">
    <property type="entry name" value="Uricase_CS"/>
</dbReference>
<protein>
    <recommendedName>
        <fullName evidence="3">factor independent urate hydroxylase</fullName>
        <ecNumber evidence="3">1.7.3.3</ecNumber>
    </recommendedName>
    <alternativeName>
        <fullName evidence="6">Urate oxidase</fullName>
    </alternativeName>
</protein>
<dbReference type="Proteomes" id="UP001383192">
    <property type="component" value="Unassembled WGS sequence"/>
</dbReference>
<evidence type="ECO:0000256" key="2">
    <source>
        <dbReference type="ARBA" id="ARBA00009760"/>
    </source>
</evidence>
<sequence length="357" mass="39641">MSGTTESYLSHARYGKSNVRVLRVVREGPVHHIVEYNVTVLVEGDIDVSYTQADNSVVVATDSMKNITYYLAKTSPHILIPERFALHLGTHIVSKYAHLHKAFVTIEQLRWSRIVLGKQEHNHSFLRDGDEKKVVKVEVDATAGKDKIIGKVSSGISDLLVLKSTGSAFHSFVRDEYTLLAETHDRIFSTSVDLTYTFEAIEIPAPKDEFKLEFNVPKEEEGGVWDTKVWERARNVTLEVFAEDDSASVQVGVLLRWFSGPGCFFLSGWSLWCSFLAVDTWVLHNVLGTPINGSKGAFFLVFLFFSVRFSLPSPSRSTSALIHFAPFSAAVSMPMLSIDIYTISDTTSEVGVGVGVA</sequence>
<evidence type="ECO:0000256" key="1">
    <source>
        <dbReference type="ARBA" id="ARBA00004831"/>
    </source>
</evidence>
<reference evidence="7 8" key="1">
    <citation type="submission" date="2024-01" db="EMBL/GenBank/DDBJ databases">
        <title>A draft genome for a cacao thread blight-causing isolate of Paramarasmius palmivorus.</title>
        <authorList>
            <person name="Baruah I.K."/>
            <person name="Bukari Y."/>
            <person name="Amoako-Attah I."/>
            <person name="Meinhardt L.W."/>
            <person name="Bailey B.A."/>
            <person name="Cohen S.P."/>
        </authorList>
    </citation>
    <scope>NUCLEOTIDE SEQUENCE [LARGE SCALE GENOMIC DNA]</scope>
    <source>
        <strain evidence="7 8">GH-12</strain>
    </source>
</reference>
<organism evidence="7 8">
    <name type="scientific">Paramarasmius palmivorus</name>
    <dbReference type="NCBI Taxonomy" id="297713"/>
    <lineage>
        <taxon>Eukaryota</taxon>
        <taxon>Fungi</taxon>
        <taxon>Dikarya</taxon>
        <taxon>Basidiomycota</taxon>
        <taxon>Agaricomycotina</taxon>
        <taxon>Agaricomycetes</taxon>
        <taxon>Agaricomycetidae</taxon>
        <taxon>Agaricales</taxon>
        <taxon>Marasmiineae</taxon>
        <taxon>Marasmiaceae</taxon>
        <taxon>Paramarasmius</taxon>
    </lineage>
</organism>
<dbReference type="GO" id="GO:0005777">
    <property type="term" value="C:peroxisome"/>
    <property type="evidence" value="ECO:0007669"/>
    <property type="project" value="TreeGrafter"/>
</dbReference>
<dbReference type="Gene3D" id="3.10.270.10">
    <property type="entry name" value="Urate Oxidase"/>
    <property type="match status" value="1"/>
</dbReference>
<keyword evidence="8" id="KW-1185">Reference proteome</keyword>
<dbReference type="PROSITE" id="PS00366">
    <property type="entry name" value="URICASE"/>
    <property type="match status" value="1"/>
</dbReference>
<dbReference type="InterPro" id="IPR002042">
    <property type="entry name" value="Uricase"/>
</dbReference>
<dbReference type="PANTHER" id="PTHR42874">
    <property type="entry name" value="URICASE"/>
    <property type="match status" value="1"/>
</dbReference>
<evidence type="ECO:0000256" key="6">
    <source>
        <dbReference type="ARBA" id="ARBA00031317"/>
    </source>
</evidence>
<proteinExistence type="inferred from homology"/>